<proteinExistence type="predicted"/>
<dbReference type="InterPro" id="IPR015943">
    <property type="entry name" value="WD40/YVTN_repeat-like_dom_sf"/>
</dbReference>
<dbReference type="InterPro" id="IPR027417">
    <property type="entry name" value="P-loop_NTPase"/>
</dbReference>
<name>A0A5C3Q9V1_9AGAR</name>
<evidence type="ECO:0000313" key="1">
    <source>
        <dbReference type="EMBL" id="TFK97957.1"/>
    </source>
</evidence>
<dbReference type="STRING" id="1884261.A0A5C3Q9V1"/>
<evidence type="ECO:0008006" key="3">
    <source>
        <dbReference type="Google" id="ProtNLM"/>
    </source>
</evidence>
<protein>
    <recommendedName>
        <fullName evidence="3">NACHT domain-containing protein</fullName>
    </recommendedName>
</protein>
<dbReference type="AlphaFoldDB" id="A0A5C3Q9V1"/>
<dbReference type="SUPFAM" id="SSF69322">
    <property type="entry name" value="Tricorn protease domain 2"/>
    <property type="match status" value="1"/>
</dbReference>
<dbReference type="PANTHER" id="PTHR10039">
    <property type="entry name" value="AMELOGENIN"/>
    <property type="match status" value="1"/>
</dbReference>
<evidence type="ECO:0000313" key="2">
    <source>
        <dbReference type="Proteomes" id="UP000305067"/>
    </source>
</evidence>
<accession>A0A5C3Q9V1</accession>
<keyword evidence="2" id="KW-1185">Reference proteome</keyword>
<sequence length="985" mass="111201">MENPRRPQIIDVARDALLWPIELISQFRPTRKIVLLLDAVDEADNPFRLAETLRALIPCLPPNIRLILTTRPEQDVLNTVLRRTCIELHTRDSCDVVHHYMEQRLREGIRSMPDLHPRVIWADWPSTSQIQLLAERASGLFLWARTAVDLILSSVKVHGRTKRDSVITAIQASGFTFTSLNSIIDDIGRAGRKPADLHSLYSVVFENALAGSDREQTLRYVRRFLGLLTFLRQKHKWSMILAFLGIHWDSEMDLQHYIRKTRSILAPTVTFKTNRIAHVHASVFDFLVSADAGEHQLQPPACHWEIFVRSIELMTAKLHFNVSQLKSSFLHNRYKSVHLPTTHNGRNAQIPAHLTYACESWGYHLDKSTEALMCTAGDNTRIMDIVKPFLEHYLLYWLEVLSVRQTLDLAVTSLETLKRSVSFFQSKPGTSSEYRDFELLLTEAISFVTEAQEPMSTSAPHIYLSAPLWFQLQPGRVPLFDLLKRQAPLTLVRHAGVATYANMKQADMKLLKGKRHFLQVSANGELLAIMVGHKRQPICIIFVYAFDAHHPTLVGFATIDYHQDRSDYPAFCLLPDKIRVASLVNGDVIQIIDLNLCAVSGQLERTLVQNLEMFSPLPTELYLELASNGAKLFAWSLMKSVRVWDLIEGRQAPTITTGSTQHNTKCVAQNMDGTTFLTCSERYTIGGCIEDLELNRWDYATCSVLGPSVPLETSEWTRKDPRYSFSGDHSMLLGVDEDIACVWNTQTGGVAATHRFSGEITVACISHLGSKFACVTEEGVIYVCRLDSSTLHPPSQATGRAFYGERVQHLSFSPDATLLVSASSFEGSDAPKITVRIWDIENAPSVTYTAEANARPLEDSRQITDPPTPSRVVLTKKERNGTAAFEKREKNRKRKLEPLTPVAPAGFMKSVRDCTLNDGWVKGPQDQLLFWVPKTYRGSMWRENNTAVFHLGSGQDSTFQVVIPEQTWTGEEWLDARLADQEAQV</sequence>
<dbReference type="Proteomes" id="UP000305067">
    <property type="component" value="Unassembled WGS sequence"/>
</dbReference>
<gene>
    <name evidence="1" type="ORF">BDV98DRAFT_248627</name>
</gene>
<dbReference type="SUPFAM" id="SSF52540">
    <property type="entry name" value="P-loop containing nucleoside triphosphate hydrolases"/>
    <property type="match status" value="1"/>
</dbReference>
<dbReference type="OrthoDB" id="163438at2759"/>
<organism evidence="1 2">
    <name type="scientific">Pterulicium gracile</name>
    <dbReference type="NCBI Taxonomy" id="1884261"/>
    <lineage>
        <taxon>Eukaryota</taxon>
        <taxon>Fungi</taxon>
        <taxon>Dikarya</taxon>
        <taxon>Basidiomycota</taxon>
        <taxon>Agaricomycotina</taxon>
        <taxon>Agaricomycetes</taxon>
        <taxon>Agaricomycetidae</taxon>
        <taxon>Agaricales</taxon>
        <taxon>Pleurotineae</taxon>
        <taxon>Pterulaceae</taxon>
        <taxon>Pterulicium</taxon>
    </lineage>
</organism>
<reference evidence="1 2" key="1">
    <citation type="journal article" date="2019" name="Nat. Ecol. Evol.">
        <title>Megaphylogeny resolves global patterns of mushroom evolution.</title>
        <authorList>
            <person name="Varga T."/>
            <person name="Krizsan K."/>
            <person name="Foldi C."/>
            <person name="Dima B."/>
            <person name="Sanchez-Garcia M."/>
            <person name="Sanchez-Ramirez S."/>
            <person name="Szollosi G.J."/>
            <person name="Szarkandi J.G."/>
            <person name="Papp V."/>
            <person name="Albert L."/>
            <person name="Andreopoulos W."/>
            <person name="Angelini C."/>
            <person name="Antonin V."/>
            <person name="Barry K.W."/>
            <person name="Bougher N.L."/>
            <person name="Buchanan P."/>
            <person name="Buyck B."/>
            <person name="Bense V."/>
            <person name="Catcheside P."/>
            <person name="Chovatia M."/>
            <person name="Cooper J."/>
            <person name="Damon W."/>
            <person name="Desjardin D."/>
            <person name="Finy P."/>
            <person name="Geml J."/>
            <person name="Haridas S."/>
            <person name="Hughes K."/>
            <person name="Justo A."/>
            <person name="Karasinski D."/>
            <person name="Kautmanova I."/>
            <person name="Kiss B."/>
            <person name="Kocsube S."/>
            <person name="Kotiranta H."/>
            <person name="LaButti K.M."/>
            <person name="Lechner B.E."/>
            <person name="Liimatainen K."/>
            <person name="Lipzen A."/>
            <person name="Lukacs Z."/>
            <person name="Mihaltcheva S."/>
            <person name="Morgado L.N."/>
            <person name="Niskanen T."/>
            <person name="Noordeloos M.E."/>
            <person name="Ohm R.A."/>
            <person name="Ortiz-Santana B."/>
            <person name="Ovrebo C."/>
            <person name="Racz N."/>
            <person name="Riley R."/>
            <person name="Savchenko A."/>
            <person name="Shiryaev A."/>
            <person name="Soop K."/>
            <person name="Spirin V."/>
            <person name="Szebenyi C."/>
            <person name="Tomsovsky M."/>
            <person name="Tulloss R.E."/>
            <person name="Uehling J."/>
            <person name="Grigoriev I.V."/>
            <person name="Vagvolgyi C."/>
            <person name="Papp T."/>
            <person name="Martin F.M."/>
            <person name="Miettinen O."/>
            <person name="Hibbett D.S."/>
            <person name="Nagy L.G."/>
        </authorList>
    </citation>
    <scope>NUCLEOTIDE SEQUENCE [LARGE SCALE GENOMIC DNA]</scope>
    <source>
        <strain evidence="1 2">CBS 309.79</strain>
    </source>
</reference>
<dbReference type="EMBL" id="ML178843">
    <property type="protein sequence ID" value="TFK97957.1"/>
    <property type="molecule type" value="Genomic_DNA"/>
</dbReference>
<dbReference type="Gene3D" id="2.130.10.10">
    <property type="entry name" value="YVTN repeat-like/Quinoprotein amine dehydrogenase"/>
    <property type="match status" value="1"/>
</dbReference>
<dbReference type="PANTHER" id="PTHR10039:SF14">
    <property type="entry name" value="NACHT DOMAIN-CONTAINING PROTEIN"/>
    <property type="match status" value="1"/>
</dbReference>